<proteinExistence type="predicted"/>
<evidence type="ECO:0000313" key="2">
    <source>
        <dbReference type="EMBL" id="GBO01666.1"/>
    </source>
</evidence>
<comment type="caution">
    <text evidence="2">The sequence shown here is derived from an EMBL/GenBank/DDBJ whole genome shotgun (WGS) entry which is preliminary data.</text>
</comment>
<protein>
    <submittedName>
        <fullName evidence="2">Uncharacterized protein</fullName>
    </submittedName>
</protein>
<accession>A0A4Y2TRD5</accession>
<sequence length="156" mass="18097">MKPDRIRKSAKTSEQNLVVFTFSAKKTVNNLQPDNNSTATHGERDAFKAKYLSRAFLAMQVVRNLNYITFAFLISGAFLIFFQVFLILKQFYLISEREWTYLKTESAISSPDPILLFVLYGNGRKLILWRKNLPDKSPRTDISVKEREKSNAKRPK</sequence>
<keyword evidence="1" id="KW-0812">Transmembrane</keyword>
<reference evidence="2 3" key="1">
    <citation type="journal article" date="2019" name="Sci. Rep.">
        <title>Orb-weaving spider Araneus ventricosus genome elucidates the spidroin gene catalogue.</title>
        <authorList>
            <person name="Kono N."/>
            <person name="Nakamura H."/>
            <person name="Ohtoshi R."/>
            <person name="Moran D.A.P."/>
            <person name="Shinohara A."/>
            <person name="Yoshida Y."/>
            <person name="Fujiwara M."/>
            <person name="Mori M."/>
            <person name="Tomita M."/>
            <person name="Arakawa K."/>
        </authorList>
    </citation>
    <scope>NUCLEOTIDE SEQUENCE [LARGE SCALE GENOMIC DNA]</scope>
</reference>
<dbReference type="EMBL" id="BGPR01029703">
    <property type="protein sequence ID" value="GBO01666.1"/>
    <property type="molecule type" value="Genomic_DNA"/>
</dbReference>
<dbReference type="AlphaFoldDB" id="A0A4Y2TRD5"/>
<organism evidence="2 3">
    <name type="scientific">Araneus ventricosus</name>
    <name type="common">Orbweaver spider</name>
    <name type="synonym">Epeira ventricosa</name>
    <dbReference type="NCBI Taxonomy" id="182803"/>
    <lineage>
        <taxon>Eukaryota</taxon>
        <taxon>Metazoa</taxon>
        <taxon>Ecdysozoa</taxon>
        <taxon>Arthropoda</taxon>
        <taxon>Chelicerata</taxon>
        <taxon>Arachnida</taxon>
        <taxon>Araneae</taxon>
        <taxon>Araneomorphae</taxon>
        <taxon>Entelegynae</taxon>
        <taxon>Araneoidea</taxon>
        <taxon>Araneidae</taxon>
        <taxon>Araneus</taxon>
    </lineage>
</organism>
<name>A0A4Y2TRD5_ARAVE</name>
<keyword evidence="1" id="KW-1133">Transmembrane helix</keyword>
<dbReference type="Proteomes" id="UP000499080">
    <property type="component" value="Unassembled WGS sequence"/>
</dbReference>
<keyword evidence="3" id="KW-1185">Reference proteome</keyword>
<evidence type="ECO:0000313" key="3">
    <source>
        <dbReference type="Proteomes" id="UP000499080"/>
    </source>
</evidence>
<feature type="transmembrane region" description="Helical" evidence="1">
    <location>
        <begin position="67"/>
        <end position="88"/>
    </location>
</feature>
<evidence type="ECO:0000256" key="1">
    <source>
        <dbReference type="SAM" id="Phobius"/>
    </source>
</evidence>
<keyword evidence="1" id="KW-0472">Membrane</keyword>
<gene>
    <name evidence="2" type="ORF">AVEN_270185_1</name>
</gene>